<keyword evidence="2" id="KW-1185">Reference proteome</keyword>
<dbReference type="Proteomes" id="UP001623592">
    <property type="component" value="Unassembled WGS sequence"/>
</dbReference>
<protein>
    <recommendedName>
        <fullName evidence="3">DUF5105 domain-containing protein</fullName>
    </recommendedName>
</protein>
<evidence type="ECO:0000313" key="2">
    <source>
        <dbReference type="Proteomes" id="UP001623592"/>
    </source>
</evidence>
<sequence>MIVILLLIPAMLIGCGGPKVKADESAKILFNFFIKGDKSDVSKIISDQSDINKAAKAEKDEFTKIFKDGFVKQNLIINDSQCDRIYAAYQNALKKVTVTTKSSDESKTATVSIKTTYIELPSIAQKAQSDALAKVQAM</sequence>
<organism evidence="1 2">
    <name type="scientific">Clostridium neuense</name>
    <dbReference type="NCBI Taxonomy" id="1728934"/>
    <lineage>
        <taxon>Bacteria</taxon>
        <taxon>Bacillati</taxon>
        <taxon>Bacillota</taxon>
        <taxon>Clostridia</taxon>
        <taxon>Eubacteriales</taxon>
        <taxon>Clostridiaceae</taxon>
        <taxon>Clostridium</taxon>
    </lineage>
</organism>
<name>A0ABW8THU2_9CLOT</name>
<gene>
    <name evidence="1" type="ORF">ACJDT4_16755</name>
</gene>
<accession>A0ABW8THU2</accession>
<comment type="caution">
    <text evidence="1">The sequence shown here is derived from an EMBL/GenBank/DDBJ whole genome shotgun (WGS) entry which is preliminary data.</text>
</comment>
<proteinExistence type="predicted"/>
<dbReference type="EMBL" id="JBJIAA010000014">
    <property type="protein sequence ID" value="MFL0252072.1"/>
    <property type="molecule type" value="Genomic_DNA"/>
</dbReference>
<evidence type="ECO:0000313" key="1">
    <source>
        <dbReference type="EMBL" id="MFL0252072.1"/>
    </source>
</evidence>
<evidence type="ECO:0008006" key="3">
    <source>
        <dbReference type="Google" id="ProtNLM"/>
    </source>
</evidence>
<reference evidence="1 2" key="1">
    <citation type="submission" date="2024-11" db="EMBL/GenBank/DDBJ databases">
        <authorList>
            <person name="Heng Y.C."/>
            <person name="Lim A.C.H."/>
            <person name="Lee J.K.Y."/>
            <person name="Kittelmann S."/>
        </authorList>
    </citation>
    <scope>NUCLEOTIDE SEQUENCE [LARGE SCALE GENOMIC DNA]</scope>
    <source>
        <strain evidence="1 2">WILCCON 0114</strain>
    </source>
</reference>